<feature type="region of interest" description="Disordered" evidence="1">
    <location>
        <begin position="182"/>
        <end position="288"/>
    </location>
</feature>
<evidence type="ECO:0000313" key="3">
    <source>
        <dbReference type="Proteomes" id="UP001642502"/>
    </source>
</evidence>
<keyword evidence="3" id="KW-1185">Reference proteome</keyword>
<gene>
    <name evidence="2" type="ORF">SEPCBS119000_002305</name>
</gene>
<organism evidence="2 3">
    <name type="scientific">Sporothrix epigloea</name>
    <dbReference type="NCBI Taxonomy" id="1892477"/>
    <lineage>
        <taxon>Eukaryota</taxon>
        <taxon>Fungi</taxon>
        <taxon>Dikarya</taxon>
        <taxon>Ascomycota</taxon>
        <taxon>Pezizomycotina</taxon>
        <taxon>Sordariomycetes</taxon>
        <taxon>Sordariomycetidae</taxon>
        <taxon>Ophiostomatales</taxon>
        <taxon>Ophiostomataceae</taxon>
        <taxon>Sporothrix</taxon>
    </lineage>
</organism>
<dbReference type="EMBL" id="CAWUON010000023">
    <property type="protein sequence ID" value="CAK7266982.1"/>
    <property type="molecule type" value="Genomic_DNA"/>
</dbReference>
<reference evidence="2 3" key="1">
    <citation type="submission" date="2024-01" db="EMBL/GenBank/DDBJ databases">
        <authorList>
            <person name="Allen C."/>
            <person name="Tagirdzhanova G."/>
        </authorList>
    </citation>
    <scope>NUCLEOTIDE SEQUENCE [LARGE SCALE GENOMIC DNA]</scope>
    <source>
        <strain evidence="2 3">CBS 119000</strain>
    </source>
</reference>
<dbReference type="PANTHER" id="PTHR16291">
    <property type="entry name" value="NUCLEAR CAP-BINDING PROTEIN SUBUNIT 3"/>
    <property type="match status" value="1"/>
</dbReference>
<feature type="compositionally biased region" description="Polar residues" evidence="1">
    <location>
        <begin position="398"/>
        <end position="416"/>
    </location>
</feature>
<accession>A0ABP0DI91</accession>
<feature type="compositionally biased region" description="Basic and acidic residues" evidence="1">
    <location>
        <begin position="215"/>
        <end position="226"/>
    </location>
</feature>
<dbReference type="InterPro" id="IPR019416">
    <property type="entry name" value="NCBP3"/>
</dbReference>
<name>A0ABP0DI91_9PEZI</name>
<comment type="caution">
    <text evidence="2">The sequence shown here is derived from an EMBL/GenBank/DDBJ whole genome shotgun (WGS) entry which is preliminary data.</text>
</comment>
<feature type="compositionally biased region" description="Basic and acidic residues" evidence="1">
    <location>
        <begin position="198"/>
        <end position="207"/>
    </location>
</feature>
<feature type="region of interest" description="Disordered" evidence="1">
    <location>
        <begin position="1"/>
        <end position="38"/>
    </location>
</feature>
<sequence>MDFDIEMEDAAEQYHEKSFQETAPQEGNPLHETGEDGEVDGTEVETAAAAAEDASANVALNKIHIRGLDALNPDDIIAYVSEHFPGDGGHKGPFDRIEWIDDTSANLVFQSEDVAATALAALSGVPLDDVVHLQVGQLLPAKPYSAKPDDVSAGLSVRYAVETDKKEAGAATRSRFYLLHPEYDPEERKRNHRNRRRDGRDGSYSDSRHRRHRSYRDDRDDRENDIRNNYFDASLYDDDGPAQPAQSRSEHPPRRRSYSRSPSRDRSYSPNPWAVNRGKELFPVSSNPKGRELFPEMLDASASINGRDYDRSGKSRDIGRLRDRSASPRRVVYDFFHDEASAIGASRSKARAGQDLLPTKNGHGRLDLFPDNTRSSAQMDLLGSYSRPATSLSDRITRPSETLNVRGSAGTSSKQGISIKGASSARELFPSKLDNNQDRKGGRMFSDNSLSSRIQRPRQRAEDLFH</sequence>
<protein>
    <recommendedName>
        <fullName evidence="4">Nucleotide-binding, alpha-beta plait</fullName>
    </recommendedName>
</protein>
<feature type="region of interest" description="Disordered" evidence="1">
    <location>
        <begin position="398"/>
        <end position="466"/>
    </location>
</feature>
<dbReference type="PANTHER" id="PTHR16291:SF0">
    <property type="entry name" value="NUCLEAR CAP-BINDING PROTEIN SUBUNIT 3"/>
    <property type="match status" value="1"/>
</dbReference>
<feature type="compositionally biased region" description="Acidic residues" evidence="1">
    <location>
        <begin position="1"/>
        <end position="11"/>
    </location>
</feature>
<dbReference type="Proteomes" id="UP001642502">
    <property type="component" value="Unassembled WGS sequence"/>
</dbReference>
<evidence type="ECO:0000256" key="1">
    <source>
        <dbReference type="SAM" id="MobiDB-lite"/>
    </source>
</evidence>
<proteinExistence type="predicted"/>
<dbReference type="Pfam" id="PF10309">
    <property type="entry name" value="NCBP3"/>
    <property type="match status" value="1"/>
</dbReference>
<evidence type="ECO:0000313" key="2">
    <source>
        <dbReference type="EMBL" id="CAK7266982.1"/>
    </source>
</evidence>
<evidence type="ECO:0008006" key="4">
    <source>
        <dbReference type="Google" id="ProtNLM"/>
    </source>
</evidence>